<dbReference type="GO" id="GO:0043565">
    <property type="term" value="F:sequence-specific DNA binding"/>
    <property type="evidence" value="ECO:0007669"/>
    <property type="project" value="InterPro"/>
</dbReference>
<keyword evidence="4" id="KW-0804">Transcription</keyword>
<name>A0A4D6KXL5_VIGUN</name>
<reference evidence="9 10" key="1">
    <citation type="submission" date="2019-04" db="EMBL/GenBank/DDBJ databases">
        <title>An improved genome assembly and genetic linkage map for asparagus bean, Vigna unguiculata ssp. sesquipedialis.</title>
        <authorList>
            <person name="Xia Q."/>
            <person name="Zhang R."/>
            <person name="Dong Y."/>
        </authorList>
    </citation>
    <scope>NUCLEOTIDE SEQUENCE [LARGE SCALE GENOMIC DNA]</scope>
    <source>
        <tissue evidence="9">Leaf</tissue>
    </source>
</reference>
<evidence type="ECO:0000256" key="2">
    <source>
        <dbReference type="ARBA" id="ARBA00023015"/>
    </source>
</evidence>
<feature type="region of interest" description="Disordered" evidence="6">
    <location>
        <begin position="238"/>
        <end position="276"/>
    </location>
</feature>
<organism evidence="9 10">
    <name type="scientific">Vigna unguiculata</name>
    <name type="common">Cowpea</name>
    <dbReference type="NCBI Taxonomy" id="3917"/>
    <lineage>
        <taxon>Eukaryota</taxon>
        <taxon>Viridiplantae</taxon>
        <taxon>Streptophyta</taxon>
        <taxon>Embryophyta</taxon>
        <taxon>Tracheophyta</taxon>
        <taxon>Spermatophyta</taxon>
        <taxon>Magnoliopsida</taxon>
        <taxon>eudicotyledons</taxon>
        <taxon>Gunneridae</taxon>
        <taxon>Pentapetalae</taxon>
        <taxon>rosids</taxon>
        <taxon>fabids</taxon>
        <taxon>Fabales</taxon>
        <taxon>Fabaceae</taxon>
        <taxon>Papilionoideae</taxon>
        <taxon>50 kb inversion clade</taxon>
        <taxon>NPAAA clade</taxon>
        <taxon>indigoferoid/millettioid clade</taxon>
        <taxon>Phaseoleae</taxon>
        <taxon>Vigna</taxon>
    </lineage>
</organism>
<proteinExistence type="predicted"/>
<evidence type="ECO:0000313" key="10">
    <source>
        <dbReference type="Proteomes" id="UP000501690"/>
    </source>
</evidence>
<dbReference type="FunFam" id="2.20.25.80:FF:000002">
    <property type="entry name" value="probable WRKY transcription factor 31"/>
    <property type="match status" value="1"/>
</dbReference>
<keyword evidence="7" id="KW-0732">Signal</keyword>
<evidence type="ECO:0000256" key="4">
    <source>
        <dbReference type="ARBA" id="ARBA00023163"/>
    </source>
</evidence>
<dbReference type="Gene3D" id="2.20.25.80">
    <property type="entry name" value="WRKY domain"/>
    <property type="match status" value="1"/>
</dbReference>
<keyword evidence="5" id="KW-0539">Nucleus</keyword>
<evidence type="ECO:0000256" key="7">
    <source>
        <dbReference type="SAM" id="SignalP"/>
    </source>
</evidence>
<keyword evidence="10" id="KW-1185">Reference proteome</keyword>
<protein>
    <submittedName>
        <fullName evidence="9">WRKY transcription factor 33</fullName>
    </submittedName>
</protein>
<dbReference type="SMART" id="SM00774">
    <property type="entry name" value="WRKY"/>
    <property type="match status" value="1"/>
</dbReference>
<feature type="domain" description="WRKY" evidence="8">
    <location>
        <begin position="301"/>
        <end position="367"/>
    </location>
</feature>
<feature type="region of interest" description="Disordered" evidence="6">
    <location>
        <begin position="46"/>
        <end position="135"/>
    </location>
</feature>
<feature type="region of interest" description="Disordered" evidence="6">
    <location>
        <begin position="632"/>
        <end position="667"/>
    </location>
</feature>
<gene>
    <name evidence="9" type="ORF">DEO72_LG2g1210</name>
</gene>
<dbReference type="InterPro" id="IPR003657">
    <property type="entry name" value="WRKY_dom"/>
</dbReference>
<dbReference type="Proteomes" id="UP000501690">
    <property type="component" value="Linkage Group LG2"/>
</dbReference>
<dbReference type="EMBL" id="CP039346">
    <property type="protein sequence ID" value="QCD80887.1"/>
    <property type="molecule type" value="Genomic_DNA"/>
</dbReference>
<keyword evidence="2" id="KW-0805">Transcription regulation</keyword>
<dbReference type="AlphaFoldDB" id="A0A4D6KXL5"/>
<feature type="chain" id="PRO_5020039572" evidence="7">
    <location>
        <begin position="18"/>
        <end position="667"/>
    </location>
</feature>
<keyword evidence="3" id="KW-0238">DNA-binding</keyword>
<evidence type="ECO:0000313" key="9">
    <source>
        <dbReference type="EMBL" id="QCD80887.1"/>
    </source>
</evidence>
<dbReference type="InterPro" id="IPR036576">
    <property type="entry name" value="WRKY_dom_sf"/>
</dbReference>
<sequence length="667" mass="72120">MIVSFTIPLITFGVVTSVTVIHIHEQVGNFFSSVYANIKGRVLLEDPEESKETDQEGARACEEPKFPPMELPSERSGDGGSGLKEENRTHDYTVADDEDGPRKQQILVEEPPIEEAGPSTSADKKEEVDDQLESTKAEMGVVREENQRLKRSLHKIMNEYRTLEMQFQDILKQGTKRKLVDKGNGNEEDTVEESDLVSLSLGRVPSNQRNDEKIKVYKALKDDEGFNQELTLGLECKSKSGSTTEALPNPSPENSSEVPKEEAGETWPPSKETQKAIRDTEDEVAQQNPMKKPRVCVRARCDTPTMNDGCQWRKYGQKIAKGNPCPRAYYRCTIAPSCPVRKQVQRCVDDMSILITTYEGTHNHTLPPSATAMASTTSAAASMLLSGSSTSLSASAPSSTATTSATNLHGLNFYLSDGAKPRQLYLSNPALSSSPSHPTITLDLTSHPASSSSSPFVRFTSNYNQPRYPSSSSLSFSSSSEINALSWSNGFLTNNNNTIQPTYNSRNILGNVNFGRQQVENIYQSYMQKNNSNIPSVPQGGVPADTISAATKVITADPNFQSALAAALTSFIGGGVRGNQGGNSVGESPSLGQNLKWGEVFAASNNSSSTLSCSTSKVNGCASSFLNKTPANNTQTKSLMFPPPSSLPFSTPKSASASPADNSDTTN</sequence>
<feature type="compositionally biased region" description="Basic and acidic residues" evidence="6">
    <location>
        <begin position="72"/>
        <end position="93"/>
    </location>
</feature>
<evidence type="ECO:0000259" key="8">
    <source>
        <dbReference type="PROSITE" id="PS50811"/>
    </source>
</evidence>
<feature type="signal peptide" evidence="7">
    <location>
        <begin position="1"/>
        <end position="17"/>
    </location>
</feature>
<dbReference type="GO" id="GO:0003700">
    <property type="term" value="F:DNA-binding transcription factor activity"/>
    <property type="evidence" value="ECO:0007669"/>
    <property type="project" value="InterPro"/>
</dbReference>
<dbReference type="SUPFAM" id="SSF118290">
    <property type="entry name" value="WRKY DNA-binding domain"/>
    <property type="match status" value="1"/>
</dbReference>
<accession>A0A4D6KXL5</accession>
<comment type="subcellular location">
    <subcellularLocation>
        <location evidence="1">Nucleus</location>
    </subcellularLocation>
</comment>
<feature type="compositionally biased region" description="Basic and acidic residues" evidence="6">
    <location>
        <begin position="50"/>
        <end position="65"/>
    </location>
</feature>
<evidence type="ECO:0000256" key="6">
    <source>
        <dbReference type="SAM" id="MobiDB-lite"/>
    </source>
</evidence>
<dbReference type="PANTHER" id="PTHR31429">
    <property type="entry name" value="WRKY TRANSCRIPTION FACTOR 36-RELATED"/>
    <property type="match status" value="1"/>
</dbReference>
<dbReference type="InterPro" id="IPR044810">
    <property type="entry name" value="WRKY_plant"/>
</dbReference>
<evidence type="ECO:0000256" key="5">
    <source>
        <dbReference type="ARBA" id="ARBA00023242"/>
    </source>
</evidence>
<evidence type="ECO:0000256" key="1">
    <source>
        <dbReference type="ARBA" id="ARBA00004123"/>
    </source>
</evidence>
<dbReference type="Pfam" id="PF03106">
    <property type="entry name" value="WRKY"/>
    <property type="match status" value="1"/>
</dbReference>
<feature type="compositionally biased region" description="Polar residues" evidence="6">
    <location>
        <begin position="655"/>
        <end position="667"/>
    </location>
</feature>
<dbReference type="PANTHER" id="PTHR31429:SF86">
    <property type="entry name" value="WRKY TRANSCRIPTION FACTOR 61-RELATED"/>
    <property type="match status" value="1"/>
</dbReference>
<evidence type="ECO:0000256" key="3">
    <source>
        <dbReference type="ARBA" id="ARBA00023125"/>
    </source>
</evidence>
<dbReference type="PROSITE" id="PS50811">
    <property type="entry name" value="WRKY"/>
    <property type="match status" value="1"/>
</dbReference>
<dbReference type="GO" id="GO:0005634">
    <property type="term" value="C:nucleus"/>
    <property type="evidence" value="ECO:0007669"/>
    <property type="project" value="UniProtKB-SubCell"/>
</dbReference>
<feature type="compositionally biased region" description="Basic and acidic residues" evidence="6">
    <location>
        <begin position="122"/>
        <end position="135"/>
    </location>
</feature>